<feature type="transmembrane region" description="Helical" evidence="1">
    <location>
        <begin position="12"/>
        <end position="30"/>
    </location>
</feature>
<feature type="transmembrane region" description="Helical" evidence="1">
    <location>
        <begin position="216"/>
        <end position="238"/>
    </location>
</feature>
<feature type="transmembrane region" description="Helical" evidence="1">
    <location>
        <begin position="65"/>
        <end position="82"/>
    </location>
</feature>
<keyword evidence="3" id="KW-1185">Reference proteome</keyword>
<dbReference type="Pfam" id="PF14256">
    <property type="entry name" value="YwiC"/>
    <property type="match status" value="1"/>
</dbReference>
<dbReference type="Proteomes" id="UP001516662">
    <property type="component" value="Unassembled WGS sequence"/>
</dbReference>
<dbReference type="InterPro" id="IPR025576">
    <property type="entry name" value="YwiC"/>
</dbReference>
<protein>
    <submittedName>
        <fullName evidence="2">YwiC-like family protein</fullName>
    </submittedName>
</protein>
<dbReference type="RefSeq" id="WP_193537896.1">
    <property type="nucleotide sequence ID" value="NZ_JADCLJ010000022.1"/>
</dbReference>
<dbReference type="EMBL" id="JADCLJ010000022">
    <property type="protein sequence ID" value="MBE4909346.1"/>
    <property type="molecule type" value="Genomic_DNA"/>
</dbReference>
<keyword evidence="1" id="KW-0472">Membrane</keyword>
<reference evidence="2 3" key="1">
    <citation type="submission" date="2020-10" db="EMBL/GenBank/DDBJ databases">
        <title>Bacillus sp. HD4P25, an endophyte from a halophyte.</title>
        <authorList>
            <person name="Sun J.-Q."/>
        </authorList>
    </citation>
    <scope>NUCLEOTIDE SEQUENCE [LARGE SCALE GENOMIC DNA]</scope>
    <source>
        <strain evidence="2 3">YIM 93174</strain>
    </source>
</reference>
<organism evidence="2 3">
    <name type="scientific">Litchfieldia luteola</name>
    <dbReference type="NCBI Taxonomy" id="682179"/>
    <lineage>
        <taxon>Bacteria</taxon>
        <taxon>Bacillati</taxon>
        <taxon>Bacillota</taxon>
        <taxon>Bacilli</taxon>
        <taxon>Bacillales</taxon>
        <taxon>Bacillaceae</taxon>
        <taxon>Litchfieldia</taxon>
    </lineage>
</organism>
<feature type="transmembrane region" description="Helical" evidence="1">
    <location>
        <begin position="173"/>
        <end position="196"/>
    </location>
</feature>
<keyword evidence="1" id="KW-1133">Transmembrane helix</keyword>
<feature type="transmembrane region" description="Helical" evidence="1">
    <location>
        <begin position="141"/>
        <end position="161"/>
    </location>
</feature>
<sequence length="239" mass="27182">MKPLLPKQHGAWAMLLVPFFLGMGLGQVSWIHIPLFIGWLFLYLATYPLLLCFKKRNKQRKLHMKWTATYFVPVIVSLIIVLLYDLRFVYFGLVMVPFFIVNAYYAKQNNERALLNDLSAICSFGIGGVASYFGGTGTIDLLALSVWGLSMLFFAGSTFFVKTMIREKGNPKYRWISWGFHFGVVLLFIGSGYYLLTIAYLPSLVRAIYFYGKAITMMKVGVLEIVNSAFFLTVVLLVI</sequence>
<feature type="transmembrane region" description="Helical" evidence="1">
    <location>
        <begin position="118"/>
        <end position="135"/>
    </location>
</feature>
<evidence type="ECO:0000256" key="1">
    <source>
        <dbReference type="SAM" id="Phobius"/>
    </source>
</evidence>
<accession>A0ABR9QLR1</accession>
<feature type="transmembrane region" description="Helical" evidence="1">
    <location>
        <begin position="36"/>
        <end position="53"/>
    </location>
</feature>
<evidence type="ECO:0000313" key="2">
    <source>
        <dbReference type="EMBL" id="MBE4909346.1"/>
    </source>
</evidence>
<proteinExistence type="predicted"/>
<evidence type="ECO:0000313" key="3">
    <source>
        <dbReference type="Proteomes" id="UP001516662"/>
    </source>
</evidence>
<gene>
    <name evidence="2" type="ORF">IMZ08_14945</name>
</gene>
<comment type="caution">
    <text evidence="2">The sequence shown here is derived from an EMBL/GenBank/DDBJ whole genome shotgun (WGS) entry which is preliminary data.</text>
</comment>
<keyword evidence="1" id="KW-0812">Transmembrane</keyword>
<name>A0ABR9QLR1_9BACI</name>
<feature type="transmembrane region" description="Helical" evidence="1">
    <location>
        <begin position="88"/>
        <end position="106"/>
    </location>
</feature>